<feature type="domain" description="Gfo/Idh/MocA-like oxidoreductase N-terminal" evidence="1">
    <location>
        <begin position="4"/>
        <end position="122"/>
    </location>
</feature>
<protein>
    <submittedName>
        <fullName evidence="3">Gfo/Idh/MocA family protein</fullName>
    </submittedName>
</protein>
<dbReference type="EMBL" id="JBHUML010000005">
    <property type="protein sequence ID" value="MFD2706677.1"/>
    <property type="molecule type" value="Genomic_DNA"/>
</dbReference>
<dbReference type="Pfam" id="PF22725">
    <property type="entry name" value="GFO_IDH_MocA_C3"/>
    <property type="match status" value="1"/>
</dbReference>
<dbReference type="SUPFAM" id="SSF55347">
    <property type="entry name" value="Glyceraldehyde-3-phosphate dehydrogenase-like, C-terminal domain"/>
    <property type="match status" value="1"/>
</dbReference>
<name>A0ABW5T3U1_9BACI</name>
<dbReference type="PANTHER" id="PTHR43249">
    <property type="entry name" value="UDP-N-ACETYL-2-AMINO-2-DEOXY-D-GLUCURONATE OXIDASE"/>
    <property type="match status" value="1"/>
</dbReference>
<organism evidence="3 4">
    <name type="scientific">Salibacterium lacus</name>
    <dbReference type="NCBI Taxonomy" id="1898109"/>
    <lineage>
        <taxon>Bacteria</taxon>
        <taxon>Bacillati</taxon>
        <taxon>Bacillota</taxon>
        <taxon>Bacilli</taxon>
        <taxon>Bacillales</taxon>
        <taxon>Bacillaceae</taxon>
    </lineage>
</organism>
<dbReference type="PANTHER" id="PTHR43249:SF1">
    <property type="entry name" value="D-GLUCOSIDE 3-DEHYDROGENASE"/>
    <property type="match status" value="1"/>
</dbReference>
<dbReference type="Gene3D" id="3.30.360.10">
    <property type="entry name" value="Dihydrodipicolinate Reductase, domain 2"/>
    <property type="match status" value="1"/>
</dbReference>
<evidence type="ECO:0000313" key="4">
    <source>
        <dbReference type="Proteomes" id="UP001597520"/>
    </source>
</evidence>
<dbReference type="InterPro" id="IPR000683">
    <property type="entry name" value="Gfo/Idh/MocA-like_OxRdtase_N"/>
</dbReference>
<dbReference type="RefSeq" id="WP_380713979.1">
    <property type="nucleotide sequence ID" value="NZ_JBHUML010000005.1"/>
</dbReference>
<dbReference type="Pfam" id="PF01408">
    <property type="entry name" value="GFO_IDH_MocA"/>
    <property type="match status" value="1"/>
</dbReference>
<feature type="domain" description="GFO/IDH/MocA-like oxidoreductase" evidence="2">
    <location>
        <begin position="133"/>
        <end position="267"/>
    </location>
</feature>
<evidence type="ECO:0000259" key="2">
    <source>
        <dbReference type="Pfam" id="PF22725"/>
    </source>
</evidence>
<dbReference type="InterPro" id="IPR052515">
    <property type="entry name" value="Gfo/Idh/MocA_Oxidoreductase"/>
</dbReference>
<proteinExistence type="predicted"/>
<evidence type="ECO:0000259" key="1">
    <source>
        <dbReference type="Pfam" id="PF01408"/>
    </source>
</evidence>
<dbReference type="InterPro" id="IPR036291">
    <property type="entry name" value="NAD(P)-bd_dom_sf"/>
</dbReference>
<evidence type="ECO:0000313" key="3">
    <source>
        <dbReference type="EMBL" id="MFD2706677.1"/>
    </source>
</evidence>
<dbReference type="InterPro" id="IPR055170">
    <property type="entry name" value="GFO_IDH_MocA-like_dom"/>
</dbReference>
<dbReference type="SUPFAM" id="SSF51735">
    <property type="entry name" value="NAD(P)-binding Rossmann-fold domains"/>
    <property type="match status" value="1"/>
</dbReference>
<dbReference type="Gene3D" id="3.40.50.720">
    <property type="entry name" value="NAD(P)-binding Rossmann-like Domain"/>
    <property type="match status" value="1"/>
</dbReference>
<gene>
    <name evidence="3" type="ORF">ACFSUB_14520</name>
</gene>
<reference evidence="4" key="1">
    <citation type="journal article" date="2019" name="Int. J. Syst. Evol. Microbiol.">
        <title>The Global Catalogue of Microorganisms (GCM) 10K type strain sequencing project: providing services to taxonomists for standard genome sequencing and annotation.</title>
        <authorList>
            <consortium name="The Broad Institute Genomics Platform"/>
            <consortium name="The Broad Institute Genome Sequencing Center for Infectious Disease"/>
            <person name="Wu L."/>
            <person name="Ma J."/>
        </authorList>
    </citation>
    <scope>NUCLEOTIDE SEQUENCE [LARGE SCALE GENOMIC DNA]</scope>
    <source>
        <strain evidence="4">KCTC 33792</strain>
    </source>
</reference>
<accession>A0ABW5T3U1</accession>
<comment type="caution">
    <text evidence="3">The sequence shown here is derived from an EMBL/GenBank/DDBJ whole genome shotgun (WGS) entry which is preliminary data.</text>
</comment>
<keyword evidence="4" id="KW-1185">Reference proteome</keyword>
<sequence>MSQLKIGFIGVGAIARDRHIPSFSHTEGVELTAVQDVNEERAYKVASDFEIPHVVKEYTELFTMVDAVTISTPNKFHSEIAAAALDAGVHVLCEKPMAMSTAECEAMIEAADRNNRHLSIGYHYRYTPEAKVAKELMENGEIGAPFVTRVQAMRRRKVPGWGVFTNKDLQGGGSLIDFGCHLLDLALWLLDDPKPVEVIGKTYNRLSKTPGLVNDWGSIDPETFNVDDHVTSYITFENGLSMQFECSWAANIKEDHTTLSISGVDGGMDVYPLELYQAKYGTLQDTKVRLPEEELSPELAQAKNFVDCCLGKAEPVVTAEQALNVSQLMEAIYQSSETGSSIQLASVGVED</sequence>
<dbReference type="Proteomes" id="UP001597520">
    <property type="component" value="Unassembled WGS sequence"/>
</dbReference>